<dbReference type="AlphaFoldDB" id="A0A165MF99"/>
<dbReference type="SUPFAM" id="SSF56112">
    <property type="entry name" value="Protein kinase-like (PK-like)"/>
    <property type="match status" value="1"/>
</dbReference>
<dbReference type="PROSITE" id="PS00109">
    <property type="entry name" value="PROTEIN_KINASE_TYR"/>
    <property type="match status" value="1"/>
</dbReference>
<dbReference type="InterPro" id="IPR008266">
    <property type="entry name" value="Tyr_kinase_AS"/>
</dbReference>
<organism evidence="3 4">
    <name type="scientific">Neolentinus lepideus HHB14362 ss-1</name>
    <dbReference type="NCBI Taxonomy" id="1314782"/>
    <lineage>
        <taxon>Eukaryota</taxon>
        <taxon>Fungi</taxon>
        <taxon>Dikarya</taxon>
        <taxon>Basidiomycota</taxon>
        <taxon>Agaricomycotina</taxon>
        <taxon>Agaricomycetes</taxon>
        <taxon>Gloeophyllales</taxon>
        <taxon>Gloeophyllaceae</taxon>
        <taxon>Neolentinus</taxon>
    </lineage>
</organism>
<evidence type="ECO:0000313" key="3">
    <source>
        <dbReference type="EMBL" id="KZT18259.1"/>
    </source>
</evidence>
<dbReference type="PANTHER" id="PTHR38248">
    <property type="entry name" value="FUNK1 6"/>
    <property type="match status" value="1"/>
</dbReference>
<dbReference type="Proteomes" id="UP000076761">
    <property type="component" value="Unassembled WGS sequence"/>
</dbReference>
<reference evidence="3 4" key="1">
    <citation type="journal article" date="2016" name="Mol. Biol. Evol.">
        <title>Comparative Genomics of Early-Diverging Mushroom-Forming Fungi Provides Insights into the Origins of Lignocellulose Decay Capabilities.</title>
        <authorList>
            <person name="Nagy L.G."/>
            <person name="Riley R."/>
            <person name="Tritt A."/>
            <person name="Adam C."/>
            <person name="Daum C."/>
            <person name="Floudas D."/>
            <person name="Sun H."/>
            <person name="Yadav J.S."/>
            <person name="Pangilinan J."/>
            <person name="Larsson K.H."/>
            <person name="Matsuura K."/>
            <person name="Barry K."/>
            <person name="Labutti K."/>
            <person name="Kuo R."/>
            <person name="Ohm R.A."/>
            <person name="Bhattacharya S.S."/>
            <person name="Shirouzu T."/>
            <person name="Yoshinaga Y."/>
            <person name="Martin F.M."/>
            <person name="Grigoriev I.V."/>
            <person name="Hibbett D.S."/>
        </authorList>
    </citation>
    <scope>NUCLEOTIDE SEQUENCE [LARGE SCALE GENOMIC DNA]</scope>
    <source>
        <strain evidence="3 4">HHB14362 ss-1</strain>
    </source>
</reference>
<evidence type="ECO:0000256" key="1">
    <source>
        <dbReference type="SAM" id="MobiDB-lite"/>
    </source>
</evidence>
<feature type="compositionally biased region" description="Pro residues" evidence="1">
    <location>
        <begin position="713"/>
        <end position="723"/>
    </location>
</feature>
<dbReference type="Pfam" id="PF17667">
    <property type="entry name" value="Pkinase_fungal"/>
    <property type="match status" value="1"/>
</dbReference>
<name>A0A165MF99_9AGAM</name>
<dbReference type="OrthoDB" id="2747778at2759"/>
<dbReference type="GO" id="GO:0004672">
    <property type="term" value="F:protein kinase activity"/>
    <property type="evidence" value="ECO:0007669"/>
    <property type="project" value="InterPro"/>
</dbReference>
<dbReference type="InterPro" id="IPR040976">
    <property type="entry name" value="Pkinase_fungal"/>
</dbReference>
<dbReference type="Gene3D" id="1.10.510.10">
    <property type="entry name" value="Transferase(Phosphotransferase) domain 1"/>
    <property type="match status" value="1"/>
</dbReference>
<feature type="domain" description="Fungal-type protein kinase" evidence="2">
    <location>
        <begin position="177"/>
        <end position="541"/>
    </location>
</feature>
<protein>
    <recommendedName>
        <fullName evidence="2">Fungal-type protein kinase domain-containing protein</fullName>
    </recommendedName>
</protein>
<proteinExistence type="predicted"/>
<dbReference type="PANTHER" id="PTHR38248:SF2">
    <property type="entry name" value="FUNK1 11"/>
    <property type="match status" value="1"/>
</dbReference>
<dbReference type="EMBL" id="KV425693">
    <property type="protein sequence ID" value="KZT18259.1"/>
    <property type="molecule type" value="Genomic_DNA"/>
</dbReference>
<evidence type="ECO:0000313" key="4">
    <source>
        <dbReference type="Proteomes" id="UP000076761"/>
    </source>
</evidence>
<feature type="region of interest" description="Disordered" evidence="1">
    <location>
        <begin position="709"/>
        <end position="811"/>
    </location>
</feature>
<keyword evidence="4" id="KW-1185">Reference proteome</keyword>
<feature type="compositionally biased region" description="Low complexity" evidence="1">
    <location>
        <begin position="793"/>
        <end position="811"/>
    </location>
</feature>
<dbReference type="InterPro" id="IPR011009">
    <property type="entry name" value="Kinase-like_dom_sf"/>
</dbReference>
<sequence length="811" mass="91718">MKVYIPELEHVHVTHSEHRLYAGIEGSSCIHSPVDIDTFFTEVFHGGLKFSSIRNPKLSRIRRNLAKVKPKVLNGNLSEKPMYDPLVKACNSITEEYPGKALPISFHEWADRRHQESNDPNRRLRTIPDISIIHRGHRLRKNVEYGDQYWGRGVGFIEVKAREDQDPFYQYDGAKKLNEEQHSNWCQLQEYAVIAFLTIPHSYLLGIGVFDDKARLYRWDRSSVLMSAPIDCKTDPIPLAYFIGGMALYENSGMDDTIDRSVFSSAEVKLIEEEYARAVSSGILQKYTSCRPGETLIDESSRLVVPDKSRGWHTYLTLGRPVFCSPSHIGRGTRVWLAKRTGRSAEGEDLVIIKDSWQPRNRKTEGGIYKAIGENIFGIARFLYDFDVCRPNADEEPHSTAGARLNKSRERHYLTDRVHHRCILSSVGIPLSHFTYTRQLLEVLRDVVKGLQKMSGKKILHRDISTNNIMISASPEKEHGAKGFLIDPEFAVTPDMVDLEKELKMLTGTMAFISIDRLEKPAGGHQPWHDLESVFWVLLHTVFRHVRCYVVESGQNKPGWEFLAPLFDTSDPSSRSDFLVRKTRNLHVVDNEPLTMCLHRLGKLVWSQYFGQYLNAPHPFPEELNQLTHENVIAAFEEAIDSGGWPQDNDASTPFELIQKQSQQGKGVIDAQLQQGFLAVHGYPSPSPPPSQVQQLEEDLSRAAEQNELAELMPPPESVPVPGPLRSKRKQPTDSVLLPDAPSSSKRSRRDSIVTRSTTAKKTSERCSGRSKARNSADDSVTGTHRRSGAPGSKTRSTTRLTRSMTRASRP</sequence>
<evidence type="ECO:0000259" key="2">
    <source>
        <dbReference type="Pfam" id="PF17667"/>
    </source>
</evidence>
<gene>
    <name evidence="3" type="ORF">NEOLEDRAFT_1173647</name>
</gene>
<dbReference type="InParanoid" id="A0A165MF99"/>
<accession>A0A165MF99</accession>